<dbReference type="AlphaFoldDB" id="A0A1B0A6U9"/>
<reference evidence="2" key="2">
    <citation type="submission" date="2020-05" db="UniProtKB">
        <authorList>
            <consortium name="EnsemblMetazoa"/>
        </authorList>
    </citation>
    <scope>IDENTIFICATION</scope>
    <source>
        <strain evidence="2">IAEA</strain>
    </source>
</reference>
<accession>A0A1B0A6U9</accession>
<keyword evidence="1" id="KW-0472">Membrane</keyword>
<keyword evidence="1" id="KW-0812">Transmembrane</keyword>
<evidence type="ECO:0000313" key="3">
    <source>
        <dbReference type="Proteomes" id="UP000092445"/>
    </source>
</evidence>
<proteinExistence type="predicted"/>
<organism evidence="2 3">
    <name type="scientific">Glossina pallidipes</name>
    <name type="common">Tsetse fly</name>
    <dbReference type="NCBI Taxonomy" id="7398"/>
    <lineage>
        <taxon>Eukaryota</taxon>
        <taxon>Metazoa</taxon>
        <taxon>Ecdysozoa</taxon>
        <taxon>Arthropoda</taxon>
        <taxon>Hexapoda</taxon>
        <taxon>Insecta</taxon>
        <taxon>Pterygota</taxon>
        <taxon>Neoptera</taxon>
        <taxon>Endopterygota</taxon>
        <taxon>Diptera</taxon>
        <taxon>Brachycera</taxon>
        <taxon>Muscomorpha</taxon>
        <taxon>Hippoboscoidea</taxon>
        <taxon>Glossinidae</taxon>
        <taxon>Glossina</taxon>
    </lineage>
</organism>
<dbReference type="VEuPathDB" id="VectorBase:GPAI036141"/>
<reference evidence="3" key="1">
    <citation type="submission" date="2014-03" db="EMBL/GenBank/DDBJ databases">
        <authorList>
            <person name="Aksoy S."/>
            <person name="Warren W."/>
            <person name="Wilson R.K."/>
        </authorList>
    </citation>
    <scope>NUCLEOTIDE SEQUENCE [LARGE SCALE GENOMIC DNA]</scope>
    <source>
        <strain evidence="3">IAEA</strain>
    </source>
</reference>
<protein>
    <submittedName>
        <fullName evidence="2">Uncharacterized protein</fullName>
    </submittedName>
</protein>
<keyword evidence="1" id="KW-1133">Transmembrane helix</keyword>
<evidence type="ECO:0000313" key="2">
    <source>
        <dbReference type="EnsemblMetazoa" id="GPAI036141-PA"/>
    </source>
</evidence>
<feature type="transmembrane region" description="Helical" evidence="1">
    <location>
        <begin position="68"/>
        <end position="86"/>
    </location>
</feature>
<name>A0A1B0A6U9_GLOPL</name>
<evidence type="ECO:0000256" key="1">
    <source>
        <dbReference type="SAM" id="Phobius"/>
    </source>
</evidence>
<dbReference type="Proteomes" id="UP000092445">
    <property type="component" value="Unassembled WGS sequence"/>
</dbReference>
<keyword evidence="3" id="KW-1185">Reference proteome</keyword>
<dbReference type="EnsemblMetazoa" id="GPAI036141-RA">
    <property type="protein sequence ID" value="GPAI036141-PA"/>
    <property type="gene ID" value="GPAI036141"/>
</dbReference>
<sequence length="109" mass="12257">MALNQLHHEANNFEAWEVVLSKTSPAWLTWTSGRKNFKSILLAEPCIHLNSRTREVTSANFPALANETVWLFLFGFCGLLTTAILLNKPVRHPKIGSKGDCGIYARFDI</sequence>